<sequence>MEEILVTAAESRLDYIVNGKARNLPFMEDKEKLALERKAEELMVRKTPAVKGSSNIKVKEVRELQGKKEVAYVLHEKWLIQNEDSFYLEEKVSRRRASLTDSEVLEDWAEERLGETGEPDLTLEESDGRKGFRYDRMGAVQYAERWWNSHNSQYKNFDVNCTNFVSQCLHSGGAQMRGYPGKGTGWWMQNNAWSYSWSVAHSMNLFLPRSKTGLRAAKVQSAEELRPGDVICYDFQGDGRFDHTTFVVAKDKNNMPLVNAQTSNSRMRYWSYTDSTAYTPNIRYSFYRIQDDSEKG</sequence>
<dbReference type="RefSeq" id="WP_155112013.1">
    <property type="nucleotide sequence ID" value="NZ_WMIB01000006.1"/>
</dbReference>
<dbReference type="AlphaFoldDB" id="A0A7X2V4U8"/>
<dbReference type="PANTHER" id="PTHR40032:SF1">
    <property type="entry name" value="EXPORTED PROTEIN"/>
    <property type="match status" value="1"/>
</dbReference>
<dbReference type="PANTHER" id="PTHR40032">
    <property type="entry name" value="EXPORTED PROTEIN-RELATED"/>
    <property type="match status" value="1"/>
</dbReference>
<dbReference type="SUPFAM" id="SSF54001">
    <property type="entry name" value="Cysteine proteinases"/>
    <property type="match status" value="1"/>
</dbReference>
<protein>
    <recommendedName>
        <fullName evidence="1">Putative amidase domain-containing protein</fullName>
    </recommendedName>
</protein>
<organism evidence="2 3">
    <name type="scientific">Metabacillus mangrovi</name>
    <dbReference type="NCBI Taxonomy" id="1491830"/>
    <lineage>
        <taxon>Bacteria</taxon>
        <taxon>Bacillati</taxon>
        <taxon>Bacillota</taxon>
        <taxon>Bacilli</taxon>
        <taxon>Bacillales</taxon>
        <taxon>Bacillaceae</taxon>
        <taxon>Metabacillus</taxon>
    </lineage>
</organism>
<evidence type="ECO:0000313" key="3">
    <source>
        <dbReference type="Proteomes" id="UP000434639"/>
    </source>
</evidence>
<dbReference type="Pfam" id="PF12671">
    <property type="entry name" value="Amidase_6"/>
    <property type="match status" value="1"/>
</dbReference>
<feature type="domain" description="Putative amidase" evidence="1">
    <location>
        <begin position="133"/>
        <end position="287"/>
    </location>
</feature>
<dbReference type="InterPro" id="IPR038765">
    <property type="entry name" value="Papain-like_cys_pep_sf"/>
</dbReference>
<dbReference type="InterPro" id="IPR024301">
    <property type="entry name" value="Amidase_6"/>
</dbReference>
<comment type="caution">
    <text evidence="2">The sequence shown here is derived from an EMBL/GenBank/DDBJ whole genome shotgun (WGS) entry which is preliminary data.</text>
</comment>
<keyword evidence="3" id="KW-1185">Reference proteome</keyword>
<dbReference type="EMBL" id="WMIB01000006">
    <property type="protein sequence ID" value="MTH53491.1"/>
    <property type="molecule type" value="Genomic_DNA"/>
</dbReference>
<accession>A0A7X2V4U8</accession>
<evidence type="ECO:0000313" key="2">
    <source>
        <dbReference type="EMBL" id="MTH53491.1"/>
    </source>
</evidence>
<dbReference type="Proteomes" id="UP000434639">
    <property type="component" value="Unassembled WGS sequence"/>
</dbReference>
<reference evidence="2 3" key="1">
    <citation type="journal article" date="2017" name="Int. J. Syst. Evol. Microbiol.">
        <title>Bacillus mangrovi sp. nov., isolated from a sediment sample from a mangrove forest.</title>
        <authorList>
            <person name="Gupta V."/>
            <person name="Singh P.K."/>
            <person name="Korpole S."/>
            <person name="Tanuku N.R.S."/>
            <person name="Pinnaka A.K."/>
        </authorList>
    </citation>
    <scope>NUCLEOTIDE SEQUENCE [LARGE SCALE GENOMIC DNA]</scope>
    <source>
        <strain evidence="2 3">KCTC 33872</strain>
    </source>
</reference>
<gene>
    <name evidence="2" type="ORF">GKZ89_08675</name>
</gene>
<dbReference type="OrthoDB" id="9812429at2"/>
<evidence type="ECO:0000259" key="1">
    <source>
        <dbReference type="Pfam" id="PF12671"/>
    </source>
</evidence>
<name>A0A7X2V4U8_9BACI</name>
<proteinExistence type="predicted"/>
<dbReference type="Gene3D" id="3.90.1720.10">
    <property type="entry name" value="endopeptidase domain like (from Nostoc punctiforme)"/>
    <property type="match status" value="1"/>
</dbReference>